<accession>A0AAD7F6A8</accession>
<dbReference type="AlphaFoldDB" id="A0AAD7F6A8"/>
<dbReference type="EMBL" id="JARKIF010000101">
    <property type="protein sequence ID" value="KAJ7604540.1"/>
    <property type="molecule type" value="Genomic_DNA"/>
</dbReference>
<gene>
    <name evidence="1" type="ORF">FB45DRAFT_1080867</name>
</gene>
<dbReference type="Proteomes" id="UP001221142">
    <property type="component" value="Unassembled WGS sequence"/>
</dbReference>
<evidence type="ECO:0000313" key="2">
    <source>
        <dbReference type="Proteomes" id="UP001221142"/>
    </source>
</evidence>
<name>A0AAD7F6A8_9AGAR</name>
<evidence type="ECO:0008006" key="3">
    <source>
        <dbReference type="Google" id="ProtNLM"/>
    </source>
</evidence>
<proteinExistence type="predicted"/>
<sequence length="416" mass="45491">MTNANDLRYDGSGTSATAMDFLRGVNLIHDARTTPFTDAQKLRDVGNRFNYTSAPDRWFRAATTLTTWDLFTAAFEARFANTPVTIKPLPQRVAELQSMRITERDLVGEDVVVAEGTLTPFNRFQARLRLAILDAEAGTSAEGLWAFHHALPLAFRATIITAPANWDAMLFALQTLPTHVVDGAVEDSRRASKEEEWEREKARMGAQMAVMQRTLAGMSLAPGRQQQQGAAVVQQRAPGAAAADQQRGGVGNARVARVAMGRGGNTALPGATEATKTQLLAALEGSYTRQHPDTQAGKTAYAADVRAWHARNPNASIDTAPLWVTGFPLTPGTDKPRTGECWTCGKRTRPTHNARDCTGTRVPEMERRFRTLAGVWLGMDVPPRATPVVTVNVVEVEAQPVQWWEDGEGAREEVFD</sequence>
<keyword evidence="2" id="KW-1185">Reference proteome</keyword>
<organism evidence="1 2">
    <name type="scientific">Roridomyces roridus</name>
    <dbReference type="NCBI Taxonomy" id="1738132"/>
    <lineage>
        <taxon>Eukaryota</taxon>
        <taxon>Fungi</taxon>
        <taxon>Dikarya</taxon>
        <taxon>Basidiomycota</taxon>
        <taxon>Agaricomycotina</taxon>
        <taxon>Agaricomycetes</taxon>
        <taxon>Agaricomycetidae</taxon>
        <taxon>Agaricales</taxon>
        <taxon>Marasmiineae</taxon>
        <taxon>Mycenaceae</taxon>
        <taxon>Roridomyces</taxon>
    </lineage>
</organism>
<protein>
    <recommendedName>
        <fullName evidence="3">CCHC-type domain-containing protein</fullName>
    </recommendedName>
</protein>
<comment type="caution">
    <text evidence="1">The sequence shown here is derived from an EMBL/GenBank/DDBJ whole genome shotgun (WGS) entry which is preliminary data.</text>
</comment>
<evidence type="ECO:0000313" key="1">
    <source>
        <dbReference type="EMBL" id="KAJ7604540.1"/>
    </source>
</evidence>
<reference evidence="1" key="1">
    <citation type="submission" date="2023-03" db="EMBL/GenBank/DDBJ databases">
        <title>Massive genome expansion in bonnet fungi (Mycena s.s.) driven by repeated elements and novel gene families across ecological guilds.</title>
        <authorList>
            <consortium name="Lawrence Berkeley National Laboratory"/>
            <person name="Harder C.B."/>
            <person name="Miyauchi S."/>
            <person name="Viragh M."/>
            <person name="Kuo A."/>
            <person name="Thoen E."/>
            <person name="Andreopoulos B."/>
            <person name="Lu D."/>
            <person name="Skrede I."/>
            <person name="Drula E."/>
            <person name="Henrissat B."/>
            <person name="Morin E."/>
            <person name="Kohler A."/>
            <person name="Barry K."/>
            <person name="LaButti K."/>
            <person name="Morin E."/>
            <person name="Salamov A."/>
            <person name="Lipzen A."/>
            <person name="Mereny Z."/>
            <person name="Hegedus B."/>
            <person name="Baldrian P."/>
            <person name="Stursova M."/>
            <person name="Weitz H."/>
            <person name="Taylor A."/>
            <person name="Grigoriev I.V."/>
            <person name="Nagy L.G."/>
            <person name="Martin F."/>
            <person name="Kauserud H."/>
        </authorList>
    </citation>
    <scope>NUCLEOTIDE SEQUENCE</scope>
    <source>
        <strain evidence="1">9284</strain>
    </source>
</reference>